<dbReference type="PANTHER" id="PTHR43808">
    <property type="entry name" value="ACETYLORNITHINE DEACETYLASE"/>
    <property type="match status" value="1"/>
</dbReference>
<proteinExistence type="inferred from homology"/>
<evidence type="ECO:0000256" key="8">
    <source>
        <dbReference type="ARBA" id="ARBA00022723"/>
    </source>
</evidence>
<dbReference type="RefSeq" id="WP_071455987.1">
    <property type="nucleotide sequence ID" value="NZ_CABJEN010000008.1"/>
</dbReference>
<comment type="pathway">
    <text evidence="3">Amino-acid biosynthesis; L-lysine biosynthesis via DAP pathway; LL-2,6-diaminopimelate from (S)-tetrahydrodipicolinate (succinylase route): step 3/3.</text>
</comment>
<keyword evidence="17" id="KW-1185">Reference proteome</keyword>
<evidence type="ECO:0000256" key="14">
    <source>
        <dbReference type="ARBA" id="ARBA00051301"/>
    </source>
</evidence>
<dbReference type="PANTHER" id="PTHR43808:SF8">
    <property type="entry name" value="PEPTIDASE M20 DIMERISATION DOMAIN-CONTAINING PROTEIN"/>
    <property type="match status" value="1"/>
</dbReference>
<keyword evidence="7" id="KW-0028">Amino-acid biosynthesis</keyword>
<sequence>MQKNQKIEWLQDIVKMETINGNEEIVAKYIQNKLKQVNISTELIQYADNRSSLVATIKKGNSDKVLGLTGHMDVVDPGDASDWKYPPFSATIEGNKLYGRGSTDMKSGLMAMVIAMIELQEEQKEFNGTIKLLATVGEEVGELGAEQLTNLGYVDDLDGLIVGEPSNYNLVYTHMGSINYTVTSEGKEAHSSMPQEGYNALNHLIDFSYHINQKMDEISSNYVNEELGSTIHNITIMNGGKQVNSIPNFASLQGNIRSIPEFSNDDIIKVLQDTVDELNKNQPYKLKLTIDYNKLSVKANKQSELIKVIQQQFDEPLPLIGIGATTDTAEFIKSSNPFEFIVFGPGESTLPHQVNEYVDIDNYLDMIDKYKQIILTYLN</sequence>
<keyword evidence="8" id="KW-0479">Metal-binding</keyword>
<dbReference type="UniPathway" id="UPA00034">
    <property type="reaction ID" value="UER00021"/>
</dbReference>
<keyword evidence="9" id="KW-0378">Hydrolase</keyword>
<dbReference type="PROSITE" id="PS00759">
    <property type="entry name" value="ARGE_DAPE_CPG2_2"/>
    <property type="match status" value="1"/>
</dbReference>
<dbReference type="NCBIfam" id="NF006365">
    <property type="entry name" value="PRK08588.1"/>
    <property type="match status" value="1"/>
</dbReference>
<evidence type="ECO:0000256" key="3">
    <source>
        <dbReference type="ARBA" id="ARBA00005130"/>
    </source>
</evidence>
<dbReference type="SUPFAM" id="SSF55031">
    <property type="entry name" value="Bacterial exopeptidase dimerisation domain"/>
    <property type="match status" value="1"/>
</dbReference>
<dbReference type="InterPro" id="IPR036264">
    <property type="entry name" value="Bact_exopeptidase_dim_dom"/>
</dbReference>
<evidence type="ECO:0000256" key="2">
    <source>
        <dbReference type="ARBA" id="ARBA00001947"/>
    </source>
</evidence>
<keyword evidence="12" id="KW-0457">Lysine biosynthesis</keyword>
<comment type="catalytic activity">
    <reaction evidence="14">
        <text>N-succinyl-(2S,6S)-2,6-diaminopimelate + H2O = (2S,6S)-2,6-diaminopimelate + succinate</text>
        <dbReference type="Rhea" id="RHEA:22608"/>
        <dbReference type="ChEBI" id="CHEBI:15377"/>
        <dbReference type="ChEBI" id="CHEBI:30031"/>
        <dbReference type="ChEBI" id="CHEBI:57609"/>
        <dbReference type="ChEBI" id="CHEBI:58087"/>
        <dbReference type="EC" id="3.5.1.18"/>
    </reaction>
</comment>
<dbReference type="GO" id="GO:0009089">
    <property type="term" value="P:lysine biosynthetic process via diaminopimelate"/>
    <property type="evidence" value="ECO:0007669"/>
    <property type="project" value="UniProtKB-UniPathway"/>
</dbReference>
<dbReference type="Pfam" id="PF01546">
    <property type="entry name" value="Peptidase_M20"/>
    <property type="match status" value="1"/>
</dbReference>
<organism evidence="16 17">
    <name type="scientific">Vagococcus teuberi</name>
    <dbReference type="NCBI Taxonomy" id="519472"/>
    <lineage>
        <taxon>Bacteria</taxon>
        <taxon>Bacillati</taxon>
        <taxon>Bacillota</taxon>
        <taxon>Bacilli</taxon>
        <taxon>Lactobacillales</taxon>
        <taxon>Enterococcaceae</taxon>
        <taxon>Vagococcus</taxon>
    </lineage>
</organism>
<dbReference type="GO" id="GO:0046872">
    <property type="term" value="F:metal ion binding"/>
    <property type="evidence" value="ECO:0007669"/>
    <property type="project" value="UniProtKB-KW"/>
</dbReference>
<evidence type="ECO:0000256" key="4">
    <source>
        <dbReference type="ARBA" id="ARBA00006247"/>
    </source>
</evidence>
<evidence type="ECO:0000313" key="17">
    <source>
        <dbReference type="Proteomes" id="UP000191200"/>
    </source>
</evidence>
<feature type="domain" description="Peptidase M20 dimerisation" evidence="15">
    <location>
        <begin position="172"/>
        <end position="281"/>
    </location>
</feature>
<comment type="similarity">
    <text evidence="4">Belongs to the peptidase M20A family.</text>
</comment>
<dbReference type="InterPro" id="IPR011650">
    <property type="entry name" value="Peptidase_M20_dimer"/>
</dbReference>
<evidence type="ECO:0000256" key="5">
    <source>
        <dbReference type="ARBA" id="ARBA00011921"/>
    </source>
</evidence>
<accession>A0A1J0A3C1</accession>
<dbReference type="EC" id="3.5.1.18" evidence="5"/>
<dbReference type="SUPFAM" id="SSF53187">
    <property type="entry name" value="Zn-dependent exopeptidases"/>
    <property type="match status" value="1"/>
</dbReference>
<dbReference type="NCBIfam" id="TIGR01910">
    <property type="entry name" value="DapE-ArgE"/>
    <property type="match status" value="1"/>
</dbReference>
<evidence type="ECO:0000256" key="11">
    <source>
        <dbReference type="ARBA" id="ARBA00022915"/>
    </source>
</evidence>
<dbReference type="Pfam" id="PF07687">
    <property type="entry name" value="M20_dimer"/>
    <property type="match status" value="1"/>
</dbReference>
<comment type="cofactor">
    <cofactor evidence="2">
        <name>Zn(2+)</name>
        <dbReference type="ChEBI" id="CHEBI:29105"/>
    </cofactor>
</comment>
<dbReference type="InterPro" id="IPR010182">
    <property type="entry name" value="ArgE/DapE"/>
</dbReference>
<dbReference type="AlphaFoldDB" id="A0A1J0A3C1"/>
<evidence type="ECO:0000256" key="13">
    <source>
        <dbReference type="ARBA" id="ARBA00023285"/>
    </source>
</evidence>
<dbReference type="PROSITE" id="PS00758">
    <property type="entry name" value="ARGE_DAPE_CPG2_1"/>
    <property type="match status" value="1"/>
</dbReference>
<evidence type="ECO:0000256" key="12">
    <source>
        <dbReference type="ARBA" id="ARBA00023154"/>
    </source>
</evidence>
<dbReference type="STRING" id="519472.BHY08_00305"/>
<dbReference type="InterPro" id="IPR001261">
    <property type="entry name" value="ArgE/DapE_CS"/>
</dbReference>
<dbReference type="CDD" id="cd08659">
    <property type="entry name" value="M20_ArgE_DapE-like"/>
    <property type="match status" value="1"/>
</dbReference>
<reference evidence="16 17" key="1">
    <citation type="submission" date="2016-09" db="EMBL/GenBank/DDBJ databases">
        <title>Vagococcus teuberi sp. nov., isolated from the Malian artisanal sour milk fene.</title>
        <authorList>
            <person name="Wullschleger S."/>
            <person name="Seifert C."/>
            <person name="Baumgartner S."/>
            <person name="Lacroix C."/>
            <person name="Bonfoh B."/>
            <person name="Stevens M.J."/>
            <person name="Meile L."/>
        </authorList>
    </citation>
    <scope>NUCLEOTIDE SEQUENCE [LARGE SCALE GENOMIC DNA]</scope>
    <source>
        <strain evidence="16 17">DSM 21459</strain>
    </source>
</reference>
<keyword evidence="13" id="KW-0170">Cobalt</keyword>
<keyword evidence="10" id="KW-0862">Zinc</keyword>
<dbReference type="Gene3D" id="3.40.630.10">
    <property type="entry name" value="Zn peptidases"/>
    <property type="match status" value="2"/>
</dbReference>
<evidence type="ECO:0000256" key="1">
    <source>
        <dbReference type="ARBA" id="ARBA00001941"/>
    </source>
</evidence>
<dbReference type="EMBL" id="CP017267">
    <property type="protein sequence ID" value="APB30424.1"/>
    <property type="molecule type" value="Genomic_DNA"/>
</dbReference>
<evidence type="ECO:0000313" key="16">
    <source>
        <dbReference type="EMBL" id="APB30424.1"/>
    </source>
</evidence>
<evidence type="ECO:0000256" key="9">
    <source>
        <dbReference type="ARBA" id="ARBA00022801"/>
    </source>
</evidence>
<comment type="cofactor">
    <cofactor evidence="1">
        <name>Co(2+)</name>
        <dbReference type="ChEBI" id="CHEBI:48828"/>
    </cofactor>
</comment>
<evidence type="ECO:0000256" key="7">
    <source>
        <dbReference type="ARBA" id="ARBA00022605"/>
    </source>
</evidence>
<dbReference type="OrthoDB" id="9792335at2"/>
<evidence type="ECO:0000256" key="6">
    <source>
        <dbReference type="ARBA" id="ARBA00016853"/>
    </source>
</evidence>
<protein>
    <recommendedName>
        <fullName evidence="6">Probable succinyl-diaminopimelate desuccinylase</fullName>
        <ecNumber evidence="5">3.5.1.18</ecNumber>
    </recommendedName>
</protein>
<dbReference type="InterPro" id="IPR050072">
    <property type="entry name" value="Peptidase_M20A"/>
</dbReference>
<dbReference type="InterPro" id="IPR002933">
    <property type="entry name" value="Peptidase_M20"/>
</dbReference>
<dbReference type="Proteomes" id="UP000191200">
    <property type="component" value="Chromosome"/>
</dbReference>
<name>A0A1J0A3C1_9ENTE</name>
<dbReference type="GO" id="GO:0009014">
    <property type="term" value="F:succinyl-diaminopimelate desuccinylase activity"/>
    <property type="evidence" value="ECO:0007669"/>
    <property type="project" value="UniProtKB-EC"/>
</dbReference>
<keyword evidence="11" id="KW-0220">Diaminopimelate biosynthesis</keyword>
<dbReference type="KEGG" id="vte:BHY08_00305"/>
<dbReference type="GO" id="GO:0019877">
    <property type="term" value="P:diaminopimelate biosynthetic process"/>
    <property type="evidence" value="ECO:0007669"/>
    <property type="project" value="UniProtKB-KW"/>
</dbReference>
<gene>
    <name evidence="16" type="ORF">BHY08_00305</name>
</gene>
<evidence type="ECO:0000259" key="15">
    <source>
        <dbReference type="Pfam" id="PF07687"/>
    </source>
</evidence>
<dbReference type="Gene3D" id="3.30.70.360">
    <property type="match status" value="1"/>
</dbReference>
<evidence type="ECO:0000256" key="10">
    <source>
        <dbReference type="ARBA" id="ARBA00022833"/>
    </source>
</evidence>